<keyword evidence="1" id="KW-0732">Signal</keyword>
<accession>A0A4D6MTA0</accession>
<gene>
    <name evidence="2" type="ORF">DEO72_LG8g1881</name>
</gene>
<dbReference type="Proteomes" id="UP000501690">
    <property type="component" value="Linkage Group LG8"/>
</dbReference>
<organism evidence="2 3">
    <name type="scientific">Vigna unguiculata</name>
    <name type="common">Cowpea</name>
    <dbReference type="NCBI Taxonomy" id="3917"/>
    <lineage>
        <taxon>Eukaryota</taxon>
        <taxon>Viridiplantae</taxon>
        <taxon>Streptophyta</taxon>
        <taxon>Embryophyta</taxon>
        <taxon>Tracheophyta</taxon>
        <taxon>Spermatophyta</taxon>
        <taxon>Magnoliopsida</taxon>
        <taxon>eudicotyledons</taxon>
        <taxon>Gunneridae</taxon>
        <taxon>Pentapetalae</taxon>
        <taxon>rosids</taxon>
        <taxon>fabids</taxon>
        <taxon>Fabales</taxon>
        <taxon>Fabaceae</taxon>
        <taxon>Papilionoideae</taxon>
        <taxon>50 kb inversion clade</taxon>
        <taxon>NPAAA clade</taxon>
        <taxon>indigoferoid/millettioid clade</taxon>
        <taxon>Phaseoleae</taxon>
        <taxon>Vigna</taxon>
    </lineage>
</organism>
<evidence type="ECO:0000256" key="1">
    <source>
        <dbReference type="SAM" id="SignalP"/>
    </source>
</evidence>
<sequence>MNHRQAAHLFMLVLWFWEGNRLAAHFQPGGALPAARRRLGLHQFLGFRMKGLAGLIQPPGDASVRA</sequence>
<keyword evidence="3" id="KW-1185">Reference proteome</keyword>
<proteinExistence type="predicted"/>
<name>A0A4D6MTA0_VIGUN</name>
<evidence type="ECO:0000313" key="3">
    <source>
        <dbReference type="Proteomes" id="UP000501690"/>
    </source>
</evidence>
<feature type="chain" id="PRO_5020023664" evidence="1">
    <location>
        <begin position="24"/>
        <end position="66"/>
    </location>
</feature>
<feature type="signal peptide" evidence="1">
    <location>
        <begin position="1"/>
        <end position="23"/>
    </location>
</feature>
<protein>
    <submittedName>
        <fullName evidence="2">Uncharacterized protein</fullName>
    </submittedName>
</protein>
<evidence type="ECO:0000313" key="2">
    <source>
        <dbReference type="EMBL" id="QCE03852.1"/>
    </source>
</evidence>
<dbReference type="AlphaFoldDB" id="A0A4D6MTA0"/>
<dbReference type="EMBL" id="CP039352">
    <property type="protein sequence ID" value="QCE03852.1"/>
    <property type="molecule type" value="Genomic_DNA"/>
</dbReference>
<reference evidence="2 3" key="1">
    <citation type="submission" date="2019-04" db="EMBL/GenBank/DDBJ databases">
        <title>An improved genome assembly and genetic linkage map for asparagus bean, Vigna unguiculata ssp. sesquipedialis.</title>
        <authorList>
            <person name="Xia Q."/>
            <person name="Zhang R."/>
            <person name="Dong Y."/>
        </authorList>
    </citation>
    <scope>NUCLEOTIDE SEQUENCE [LARGE SCALE GENOMIC DNA]</scope>
    <source>
        <tissue evidence="2">Leaf</tissue>
    </source>
</reference>